<dbReference type="AlphaFoldDB" id="D8Q6N9"/>
<accession>D8Q6N9</accession>
<protein>
    <submittedName>
        <fullName evidence="1">Expressed protein</fullName>
    </submittedName>
</protein>
<dbReference type="HOGENOM" id="CLU_2224726_0_0_1"/>
<gene>
    <name evidence="1" type="ORF">SCHCODRAFT_11321</name>
</gene>
<sequence>MLVVRIRDVDNGTLNAPHTNPAAVRVSRGRWIVRGGLSGPLRIRRPTELCLPSLLAREVDAHTELHPRFGARTGGQFVAEPVRTAVDSRLRAVSDEYDVLDFESAV</sequence>
<organism evidence="2">
    <name type="scientific">Schizophyllum commune (strain H4-8 / FGSC 9210)</name>
    <name type="common">Split gill fungus</name>
    <dbReference type="NCBI Taxonomy" id="578458"/>
    <lineage>
        <taxon>Eukaryota</taxon>
        <taxon>Fungi</taxon>
        <taxon>Dikarya</taxon>
        <taxon>Basidiomycota</taxon>
        <taxon>Agaricomycotina</taxon>
        <taxon>Agaricomycetes</taxon>
        <taxon>Agaricomycetidae</taxon>
        <taxon>Agaricales</taxon>
        <taxon>Schizophyllaceae</taxon>
        <taxon>Schizophyllum</taxon>
    </lineage>
</organism>
<proteinExistence type="predicted"/>
<name>D8Q6N9_SCHCM</name>
<dbReference type="EMBL" id="GL377307">
    <property type="protein sequence ID" value="EFI95890.1"/>
    <property type="molecule type" value="Genomic_DNA"/>
</dbReference>
<dbReference type="Proteomes" id="UP000007431">
    <property type="component" value="Unassembled WGS sequence"/>
</dbReference>
<keyword evidence="2" id="KW-1185">Reference proteome</keyword>
<reference evidence="1 2" key="1">
    <citation type="journal article" date="2010" name="Nat. Biotechnol.">
        <title>Genome sequence of the model mushroom Schizophyllum commune.</title>
        <authorList>
            <person name="Ohm R.A."/>
            <person name="de Jong J.F."/>
            <person name="Lugones L.G."/>
            <person name="Aerts A."/>
            <person name="Kothe E."/>
            <person name="Stajich J.E."/>
            <person name="de Vries R.P."/>
            <person name="Record E."/>
            <person name="Levasseur A."/>
            <person name="Baker S.E."/>
            <person name="Bartholomew K.A."/>
            <person name="Coutinho P.M."/>
            <person name="Erdmann S."/>
            <person name="Fowler T.J."/>
            <person name="Gathman A.C."/>
            <person name="Lombard V."/>
            <person name="Henrissat B."/>
            <person name="Knabe N."/>
            <person name="Kuees U."/>
            <person name="Lilly W.W."/>
            <person name="Lindquist E."/>
            <person name="Lucas S."/>
            <person name="Magnuson J.K."/>
            <person name="Piumi F."/>
            <person name="Raudaskoski M."/>
            <person name="Salamov A."/>
            <person name="Schmutz J."/>
            <person name="Schwarze F.W.M.R."/>
            <person name="vanKuyk P.A."/>
            <person name="Horton J.S."/>
            <person name="Grigoriev I.V."/>
            <person name="Woesten H.A.B."/>
        </authorList>
    </citation>
    <scope>NUCLEOTIDE SEQUENCE [LARGE SCALE GENOMIC DNA]</scope>
    <source>
        <strain evidence="2">H4-8 / FGSC 9210</strain>
    </source>
</reference>
<dbReference type="InParanoid" id="D8Q6N9"/>
<evidence type="ECO:0000313" key="2">
    <source>
        <dbReference type="Proteomes" id="UP000007431"/>
    </source>
</evidence>
<evidence type="ECO:0000313" key="1">
    <source>
        <dbReference type="EMBL" id="EFI95890.1"/>
    </source>
</evidence>